<feature type="transmembrane region" description="Helical" evidence="7">
    <location>
        <begin position="271"/>
        <end position="300"/>
    </location>
</feature>
<evidence type="ECO:0000256" key="7">
    <source>
        <dbReference type="SAM" id="Phobius"/>
    </source>
</evidence>
<protein>
    <submittedName>
        <fullName evidence="10">Putative ABC transport system permease protein</fullName>
    </submittedName>
</protein>
<evidence type="ECO:0000256" key="3">
    <source>
        <dbReference type="ARBA" id="ARBA00022692"/>
    </source>
</evidence>
<reference evidence="10 11" key="1">
    <citation type="submission" date="2019-03" db="EMBL/GenBank/DDBJ databases">
        <title>Genomic Encyclopedia of Type Strains, Phase IV (KMG-IV): sequencing the most valuable type-strain genomes for metagenomic binning, comparative biology and taxonomic classification.</title>
        <authorList>
            <person name="Goeker M."/>
        </authorList>
    </citation>
    <scope>NUCLEOTIDE SEQUENCE [LARGE SCALE GENOMIC DNA]</scope>
    <source>
        <strain evidence="10 11">DSM 100013</strain>
    </source>
</reference>
<feature type="domain" description="MacB-like periplasmic core" evidence="9">
    <location>
        <begin position="21"/>
        <end position="240"/>
    </location>
</feature>
<evidence type="ECO:0000313" key="11">
    <source>
        <dbReference type="Proteomes" id="UP000295504"/>
    </source>
</evidence>
<feature type="transmembrane region" description="Helical" evidence="7">
    <location>
        <begin position="367"/>
        <end position="386"/>
    </location>
</feature>
<dbReference type="Proteomes" id="UP000295504">
    <property type="component" value="Unassembled WGS sequence"/>
</dbReference>
<dbReference type="OrthoDB" id="9770036at2"/>
<dbReference type="GO" id="GO:0005886">
    <property type="term" value="C:plasma membrane"/>
    <property type="evidence" value="ECO:0007669"/>
    <property type="project" value="UniProtKB-SubCell"/>
</dbReference>
<dbReference type="AlphaFoldDB" id="A0A4R2THX9"/>
<dbReference type="PANTHER" id="PTHR30572:SF4">
    <property type="entry name" value="ABC TRANSPORTER PERMEASE YTRF"/>
    <property type="match status" value="1"/>
</dbReference>
<keyword evidence="4 7" id="KW-1133">Transmembrane helix</keyword>
<evidence type="ECO:0000313" key="10">
    <source>
        <dbReference type="EMBL" id="TCQ01842.1"/>
    </source>
</evidence>
<gene>
    <name evidence="10" type="ORF">EDD79_102240</name>
</gene>
<dbReference type="EMBL" id="SLYC01000022">
    <property type="protein sequence ID" value="TCQ01842.1"/>
    <property type="molecule type" value="Genomic_DNA"/>
</dbReference>
<evidence type="ECO:0000259" key="8">
    <source>
        <dbReference type="Pfam" id="PF02687"/>
    </source>
</evidence>
<accession>A0A4R2THX9</accession>
<dbReference type="Pfam" id="PF02687">
    <property type="entry name" value="FtsX"/>
    <property type="match status" value="1"/>
</dbReference>
<evidence type="ECO:0000256" key="1">
    <source>
        <dbReference type="ARBA" id="ARBA00004651"/>
    </source>
</evidence>
<comment type="similarity">
    <text evidence="6">Belongs to the ABC-4 integral membrane protein family.</text>
</comment>
<evidence type="ECO:0000256" key="4">
    <source>
        <dbReference type="ARBA" id="ARBA00022989"/>
    </source>
</evidence>
<dbReference type="InterPro" id="IPR025857">
    <property type="entry name" value="MacB_PCD"/>
</dbReference>
<keyword evidence="11" id="KW-1185">Reference proteome</keyword>
<evidence type="ECO:0000256" key="2">
    <source>
        <dbReference type="ARBA" id="ARBA00022475"/>
    </source>
</evidence>
<comment type="caution">
    <text evidence="10">The sequence shown here is derived from an EMBL/GenBank/DDBJ whole genome shotgun (WGS) entry which is preliminary data.</text>
</comment>
<dbReference type="RefSeq" id="WP_132848735.1">
    <property type="nucleotide sequence ID" value="NZ_CP058648.1"/>
</dbReference>
<comment type="subcellular location">
    <subcellularLocation>
        <location evidence="1">Cell membrane</location>
        <topology evidence="1">Multi-pass membrane protein</topology>
    </subcellularLocation>
</comment>
<feature type="transmembrane region" description="Helical" evidence="7">
    <location>
        <begin position="21"/>
        <end position="41"/>
    </location>
</feature>
<evidence type="ECO:0000256" key="6">
    <source>
        <dbReference type="ARBA" id="ARBA00038076"/>
    </source>
</evidence>
<name>A0A4R2THX9_9FIRM</name>
<proteinExistence type="inferred from homology"/>
<dbReference type="GO" id="GO:0022857">
    <property type="term" value="F:transmembrane transporter activity"/>
    <property type="evidence" value="ECO:0007669"/>
    <property type="project" value="TreeGrafter"/>
</dbReference>
<organism evidence="10 11">
    <name type="scientific">Serpentinicella alkaliphila</name>
    <dbReference type="NCBI Taxonomy" id="1734049"/>
    <lineage>
        <taxon>Bacteria</taxon>
        <taxon>Bacillati</taxon>
        <taxon>Bacillota</taxon>
        <taxon>Clostridia</taxon>
        <taxon>Peptostreptococcales</taxon>
        <taxon>Natronincolaceae</taxon>
        <taxon>Serpentinicella</taxon>
    </lineage>
</organism>
<evidence type="ECO:0000259" key="9">
    <source>
        <dbReference type="Pfam" id="PF12704"/>
    </source>
</evidence>
<feature type="domain" description="ABC3 transporter permease C-terminal" evidence="8">
    <location>
        <begin position="282"/>
        <end position="394"/>
    </location>
</feature>
<dbReference type="PANTHER" id="PTHR30572">
    <property type="entry name" value="MEMBRANE COMPONENT OF TRANSPORTER-RELATED"/>
    <property type="match status" value="1"/>
</dbReference>
<dbReference type="Pfam" id="PF12704">
    <property type="entry name" value="MacB_PCD"/>
    <property type="match status" value="1"/>
</dbReference>
<keyword evidence="3 7" id="KW-0812">Transmembrane</keyword>
<evidence type="ECO:0000256" key="5">
    <source>
        <dbReference type="ARBA" id="ARBA00023136"/>
    </source>
</evidence>
<sequence>MILFETFIIAISSIWSNKLRSSLTMLGLIIGILSVVVITTLGNAAQADMTNAFDKYGKGKLNMNLRFNADRPVTYRDYFSAEDIEAINLQHEIVAISPELRRWMTLKYKDKEIRIDIMGVNDKYDQVETMDLISGRFLTDQDLVGRRNVIIIDERTARNLFGTTECIGEIVTLTSSAYTTEMMIIGVDKMSDSALINMAQGDYSYGFMPLTLAARHYVNDRYPRFMIQAVEGLDLGYIGDRILNLLERRNKERAMYRIFTRENEFSQVSTVITLLTSIIGGIAAISLFVGGIGIMNIMLVSVTERTREIGIRKALGARRGVILLQFLVEAVILSFLGGAIGLILGLLISLGIVNIFGLSLVISVKSIAYAFIFSIMVGVIFGVYPANKASKLDPIDALRYE</sequence>
<dbReference type="InterPro" id="IPR050250">
    <property type="entry name" value="Macrolide_Exporter_MacB"/>
</dbReference>
<feature type="transmembrane region" description="Helical" evidence="7">
    <location>
        <begin position="321"/>
        <end position="347"/>
    </location>
</feature>
<dbReference type="InterPro" id="IPR003838">
    <property type="entry name" value="ABC3_permease_C"/>
</dbReference>
<keyword evidence="5 7" id="KW-0472">Membrane</keyword>
<keyword evidence="2" id="KW-1003">Cell membrane</keyword>